<evidence type="ECO:0000313" key="9">
    <source>
        <dbReference type="EMBL" id="OHA66414.1"/>
    </source>
</evidence>
<feature type="transmembrane region" description="Helical" evidence="7">
    <location>
        <begin position="29"/>
        <end position="49"/>
    </location>
</feature>
<dbReference type="GO" id="GO:0000155">
    <property type="term" value="F:phosphorelay sensor kinase activity"/>
    <property type="evidence" value="ECO:0007669"/>
    <property type="project" value="InterPro"/>
</dbReference>
<keyword evidence="4" id="KW-0808">Transferase</keyword>
<evidence type="ECO:0000256" key="1">
    <source>
        <dbReference type="ARBA" id="ARBA00000085"/>
    </source>
</evidence>
<evidence type="ECO:0000313" key="10">
    <source>
        <dbReference type="Proteomes" id="UP000178065"/>
    </source>
</evidence>
<organism evidence="9 10">
    <name type="scientific">Candidatus Wildermuthbacteria bacterium RIFCSPHIGHO2_01_FULL_49_22b</name>
    <dbReference type="NCBI Taxonomy" id="1802448"/>
    <lineage>
        <taxon>Bacteria</taxon>
        <taxon>Candidatus Wildermuthiibacteriota</taxon>
    </lineage>
</organism>
<comment type="caution">
    <text evidence="9">The sequence shown here is derived from an EMBL/GenBank/DDBJ whole genome shotgun (WGS) entry which is preliminary data.</text>
</comment>
<dbReference type="FunFam" id="3.30.565.10:FF:000006">
    <property type="entry name" value="Sensor histidine kinase WalK"/>
    <property type="match status" value="1"/>
</dbReference>
<feature type="domain" description="Histidine kinase" evidence="8">
    <location>
        <begin position="97"/>
        <end position="324"/>
    </location>
</feature>
<comment type="catalytic activity">
    <reaction evidence="1">
        <text>ATP + protein L-histidine = ADP + protein N-phospho-L-histidine.</text>
        <dbReference type="EC" id="2.7.13.3"/>
    </reaction>
</comment>
<dbReference type="Pfam" id="PF02518">
    <property type="entry name" value="HATPase_c"/>
    <property type="match status" value="1"/>
</dbReference>
<keyword evidence="7" id="KW-0812">Transmembrane</keyword>
<evidence type="ECO:0000256" key="2">
    <source>
        <dbReference type="ARBA" id="ARBA00012438"/>
    </source>
</evidence>
<dbReference type="InterPro" id="IPR036890">
    <property type="entry name" value="HATPase_C_sf"/>
</dbReference>
<dbReference type="CDD" id="cd00082">
    <property type="entry name" value="HisKA"/>
    <property type="match status" value="1"/>
</dbReference>
<dbReference type="InterPro" id="IPR036097">
    <property type="entry name" value="HisK_dim/P_sf"/>
</dbReference>
<dbReference type="InterPro" id="IPR005467">
    <property type="entry name" value="His_kinase_dom"/>
</dbReference>
<keyword evidence="7" id="KW-1133">Transmembrane helix</keyword>
<sequence>MDLLHLNDELNIVGQAKKYGIPLWQHPQFLFLVMGVIIILSSTLSYFIGRRYITDPEVVALFVIVLTLVLLVLAFIIAKSFEKLAEASRLKSEFIGIVSHQLRSPLSNMKWIAELLASGKNNHKQEEYFQMLQENSTRMQELINDLLMVSRIEEGGLALKKKEFALQDSLSEVISSLQPMIRAANIILKVETEGNPPKVFADPRQMHQVLDNLLENAIKYTGRTKDAVLKDGARDRTVTIRLKKEARHLRCEIEDRGVGIPQEDKKYIFQKFFRSTNALRHETQGSGLGLYIANSIVKSSGGKMGFRSKEHKGSTFWFTLPIARQ</sequence>
<dbReference type="STRING" id="1802448.A2672_01275"/>
<dbReference type="Pfam" id="PF00512">
    <property type="entry name" value="HisKA"/>
    <property type="match status" value="1"/>
</dbReference>
<evidence type="ECO:0000256" key="3">
    <source>
        <dbReference type="ARBA" id="ARBA00022553"/>
    </source>
</evidence>
<feature type="transmembrane region" description="Helical" evidence="7">
    <location>
        <begin position="58"/>
        <end position="78"/>
    </location>
</feature>
<dbReference type="SMART" id="SM00388">
    <property type="entry name" value="HisKA"/>
    <property type="match status" value="1"/>
</dbReference>
<keyword evidence="7" id="KW-0472">Membrane</keyword>
<dbReference type="InterPro" id="IPR003661">
    <property type="entry name" value="HisK_dim/P_dom"/>
</dbReference>
<dbReference type="SUPFAM" id="SSF47384">
    <property type="entry name" value="Homodimeric domain of signal transducing histidine kinase"/>
    <property type="match status" value="1"/>
</dbReference>
<dbReference type="AlphaFoldDB" id="A0A1G2R0J2"/>
<gene>
    <name evidence="9" type="ORF">A2672_01275</name>
</gene>
<proteinExistence type="predicted"/>
<dbReference type="Proteomes" id="UP000178065">
    <property type="component" value="Unassembled WGS sequence"/>
</dbReference>
<keyword evidence="5" id="KW-0418">Kinase</keyword>
<evidence type="ECO:0000256" key="5">
    <source>
        <dbReference type="ARBA" id="ARBA00022777"/>
    </source>
</evidence>
<accession>A0A1G2R0J2</accession>
<protein>
    <recommendedName>
        <fullName evidence="2">histidine kinase</fullName>
        <ecNumber evidence="2">2.7.13.3</ecNumber>
    </recommendedName>
</protein>
<dbReference type="InterPro" id="IPR050736">
    <property type="entry name" value="Sensor_HK_Regulatory"/>
</dbReference>
<dbReference type="EMBL" id="MHTT01000003">
    <property type="protein sequence ID" value="OHA66414.1"/>
    <property type="molecule type" value="Genomic_DNA"/>
</dbReference>
<dbReference type="PRINTS" id="PR00344">
    <property type="entry name" value="BCTRLSENSOR"/>
</dbReference>
<dbReference type="EC" id="2.7.13.3" evidence="2"/>
<reference evidence="9 10" key="1">
    <citation type="journal article" date="2016" name="Nat. Commun.">
        <title>Thousands of microbial genomes shed light on interconnected biogeochemical processes in an aquifer system.</title>
        <authorList>
            <person name="Anantharaman K."/>
            <person name="Brown C.T."/>
            <person name="Hug L.A."/>
            <person name="Sharon I."/>
            <person name="Castelle C.J."/>
            <person name="Probst A.J."/>
            <person name="Thomas B.C."/>
            <person name="Singh A."/>
            <person name="Wilkins M.J."/>
            <person name="Karaoz U."/>
            <person name="Brodie E.L."/>
            <person name="Williams K.H."/>
            <person name="Hubbard S.S."/>
            <person name="Banfield J.F."/>
        </authorList>
    </citation>
    <scope>NUCLEOTIDE SEQUENCE [LARGE SCALE GENOMIC DNA]</scope>
</reference>
<dbReference type="Gene3D" id="3.30.565.10">
    <property type="entry name" value="Histidine kinase-like ATPase, C-terminal domain"/>
    <property type="match status" value="1"/>
</dbReference>
<dbReference type="PANTHER" id="PTHR43711">
    <property type="entry name" value="TWO-COMPONENT HISTIDINE KINASE"/>
    <property type="match status" value="1"/>
</dbReference>
<evidence type="ECO:0000256" key="6">
    <source>
        <dbReference type="ARBA" id="ARBA00023012"/>
    </source>
</evidence>
<evidence type="ECO:0000256" key="7">
    <source>
        <dbReference type="SAM" id="Phobius"/>
    </source>
</evidence>
<keyword evidence="3" id="KW-0597">Phosphoprotein</keyword>
<dbReference type="PANTHER" id="PTHR43711:SF1">
    <property type="entry name" value="HISTIDINE KINASE 1"/>
    <property type="match status" value="1"/>
</dbReference>
<evidence type="ECO:0000256" key="4">
    <source>
        <dbReference type="ARBA" id="ARBA00022679"/>
    </source>
</evidence>
<evidence type="ECO:0000259" key="8">
    <source>
        <dbReference type="PROSITE" id="PS50109"/>
    </source>
</evidence>
<dbReference type="InterPro" id="IPR004358">
    <property type="entry name" value="Sig_transdc_His_kin-like_C"/>
</dbReference>
<dbReference type="InterPro" id="IPR003594">
    <property type="entry name" value="HATPase_dom"/>
</dbReference>
<keyword evidence="6" id="KW-0902">Two-component regulatory system</keyword>
<name>A0A1G2R0J2_9BACT</name>
<dbReference type="PROSITE" id="PS50109">
    <property type="entry name" value="HIS_KIN"/>
    <property type="match status" value="1"/>
</dbReference>
<dbReference type="SMART" id="SM00387">
    <property type="entry name" value="HATPase_c"/>
    <property type="match status" value="1"/>
</dbReference>
<dbReference type="SUPFAM" id="SSF55874">
    <property type="entry name" value="ATPase domain of HSP90 chaperone/DNA topoisomerase II/histidine kinase"/>
    <property type="match status" value="1"/>
</dbReference>
<dbReference type="Gene3D" id="1.10.287.130">
    <property type="match status" value="1"/>
</dbReference>